<evidence type="ECO:0000313" key="2">
    <source>
        <dbReference type="EMBL" id="OZN24035.1"/>
    </source>
</evidence>
<protein>
    <submittedName>
        <fullName evidence="2">Filamentous hemagglutinin</fullName>
    </submittedName>
</protein>
<sequence length="431" mass="47811">IAGVKLQEIGNNHQDGSSKVEMGGVAGAASQGNWGIAKLATSFLGQVSDKGSESGITTASINTKNITIRDEQTQQQLTGKTAEEAAKEINKTNLHQEVNKVDIEKIKSDVERDLKTATDFVKNLHERGDEIYYRMEKNEDSVFSIQKKIEDCNHISCLDFKADNSQELKRIIYGDKILTDEQAQLLSKVATAGMLNLKREDKVSSAILYDKDLASIDETAVILNRGSAGYVNEVLFTVFERFRAWANMPGIFGASNATRDHAQINKKLDEYNAHKIAQGKTPINANNVAHSLGVSGNKNMLNWSEYIGNEYKNTKINFLHLGGSYPSAEIDKQAKDLFGDVNTEYHGVKGDWVYKGLGGLFIGNNPNAKQVEGLGFGKAHSDANQNINNLKYVYKIDNQEDERKREQARDTLNKIYPNGGIREFNKVNEGK</sequence>
<feature type="non-terminal residue" evidence="2">
    <location>
        <position position="1"/>
    </location>
</feature>
<accession>A0ABX4FJN4</accession>
<organism evidence="2 3">
    <name type="scientific">Actinobacillus seminis</name>
    <dbReference type="NCBI Taxonomy" id="722"/>
    <lineage>
        <taxon>Bacteria</taxon>
        <taxon>Pseudomonadati</taxon>
        <taxon>Pseudomonadota</taxon>
        <taxon>Gammaproteobacteria</taxon>
        <taxon>Pasteurellales</taxon>
        <taxon>Pasteurellaceae</taxon>
        <taxon>Actinobacillus</taxon>
    </lineage>
</organism>
<evidence type="ECO:0000313" key="3">
    <source>
        <dbReference type="Proteomes" id="UP000215738"/>
    </source>
</evidence>
<evidence type="ECO:0000256" key="1">
    <source>
        <dbReference type="SAM" id="MobiDB-lite"/>
    </source>
</evidence>
<reference evidence="2 3" key="1">
    <citation type="submission" date="2017-07" db="EMBL/GenBank/DDBJ databases">
        <title>Virulence factors identified in Actinobacillus seminis.</title>
        <authorList>
            <person name="Negrete-Abascal E."/>
            <person name="Vaca-Pacheco S."/>
            <person name="Montes-Garcia F."/>
            <person name="Leyto-Gil A.M."/>
            <person name="Fragoso-Garcia E."/>
            <person name="Carvente-Garcia R."/>
            <person name="Perez-Agueros S."/>
            <person name="Castelan-Sanchez H.G."/>
            <person name="Garcia-Molina A."/>
            <person name="Villamar T.E."/>
            <person name="Vazquez-Cruz C."/>
        </authorList>
    </citation>
    <scope>NUCLEOTIDE SEQUENCE [LARGE SCALE GENOMIC DNA]</scope>
    <source>
        <strain evidence="2 3">ATCC 15768</strain>
    </source>
</reference>
<dbReference type="Proteomes" id="UP000215738">
    <property type="component" value="Unassembled WGS sequence"/>
</dbReference>
<feature type="region of interest" description="Disordered" evidence="1">
    <location>
        <begin position="1"/>
        <end position="20"/>
    </location>
</feature>
<name>A0ABX4FJN4_9PAST</name>
<comment type="caution">
    <text evidence="2">The sequence shown here is derived from an EMBL/GenBank/DDBJ whole genome shotgun (WGS) entry which is preliminary data.</text>
</comment>
<keyword evidence="3" id="KW-1185">Reference proteome</keyword>
<dbReference type="EMBL" id="NLFK01000020">
    <property type="protein sequence ID" value="OZN24035.1"/>
    <property type="molecule type" value="Genomic_DNA"/>
</dbReference>
<gene>
    <name evidence="2" type="ORF">CFY87_11350</name>
</gene>
<proteinExistence type="predicted"/>